<gene>
    <name evidence="6" type="ORF">K1J50_03405</name>
</gene>
<dbReference type="PROSITE" id="PS50850">
    <property type="entry name" value="MFS"/>
    <property type="match status" value="1"/>
</dbReference>
<dbReference type="Gene3D" id="1.20.1250.20">
    <property type="entry name" value="MFS general substrate transporter like domains"/>
    <property type="match status" value="1"/>
</dbReference>
<evidence type="ECO:0000313" key="6">
    <source>
        <dbReference type="EMBL" id="MBW8268526.1"/>
    </source>
</evidence>
<dbReference type="Proteomes" id="UP001519924">
    <property type="component" value="Unassembled WGS sequence"/>
</dbReference>
<evidence type="ECO:0000256" key="2">
    <source>
        <dbReference type="ARBA" id="ARBA00022989"/>
    </source>
</evidence>
<feature type="transmembrane region" description="Helical" evidence="4">
    <location>
        <begin position="257"/>
        <end position="278"/>
    </location>
</feature>
<proteinExistence type="predicted"/>
<dbReference type="RefSeq" id="WP_220116029.1">
    <property type="nucleotide sequence ID" value="NZ_JAHZUY010000004.1"/>
</dbReference>
<dbReference type="PANTHER" id="PTHR23534">
    <property type="entry name" value="MFS PERMEASE"/>
    <property type="match status" value="1"/>
</dbReference>
<feature type="transmembrane region" description="Helical" evidence="4">
    <location>
        <begin position="139"/>
        <end position="158"/>
    </location>
</feature>
<evidence type="ECO:0000256" key="3">
    <source>
        <dbReference type="ARBA" id="ARBA00023136"/>
    </source>
</evidence>
<evidence type="ECO:0000256" key="4">
    <source>
        <dbReference type="SAM" id="Phobius"/>
    </source>
</evidence>
<evidence type="ECO:0000313" key="7">
    <source>
        <dbReference type="Proteomes" id="UP001519924"/>
    </source>
</evidence>
<keyword evidence="7" id="KW-1185">Reference proteome</keyword>
<feature type="domain" description="Major facilitator superfamily (MFS) profile" evidence="5">
    <location>
        <begin position="218"/>
        <end position="406"/>
    </location>
</feature>
<protein>
    <submittedName>
        <fullName evidence="6">MFS transporter</fullName>
    </submittedName>
</protein>
<feature type="transmembrane region" description="Helical" evidence="4">
    <location>
        <begin position="178"/>
        <end position="197"/>
    </location>
</feature>
<feature type="transmembrane region" description="Helical" evidence="4">
    <location>
        <begin position="82"/>
        <end position="101"/>
    </location>
</feature>
<dbReference type="SUPFAM" id="SSF103473">
    <property type="entry name" value="MFS general substrate transporter"/>
    <property type="match status" value="1"/>
</dbReference>
<keyword evidence="3 4" id="KW-0472">Membrane</keyword>
<dbReference type="InterPro" id="IPR011701">
    <property type="entry name" value="MFS"/>
</dbReference>
<keyword evidence="2 4" id="KW-1133">Transmembrane helix</keyword>
<sequence length="406" mass="41748">MDTAAATAAQERAMRRNVWLLFCCQALIHATMSGQVTMAALIGHTLSGDKALATLPVAVQMTAVMAASIPAGIVFSRLGRRAGFTLGALSSTAGALLSALAIWRADFLLYCVASAFVGGGFGIGQHYRFAAAEVATPEYRARAISLVMAGGVISAFLGPELVKHTRDLGAPYLFLGTYLALAALPLVCLGVLAAAVLPPPPAREKAATPIGTILSRPAFVTAAVVGLVAFGTMNLVMTSTPVEMTLFCGFAFSDSATVIQAHAVAMYAPGFVTGSLIGRFGAARIIAAGAAMTALCVAVGLGGASFWHFAVALALLGAGWNFMFVGATTLLATAYRPEERMRAQAANDFIVFGTTACTAFLSGVLHAKAGWAGLNLALLPPLAVALALLAWFRRRQRAAAAAVAPA</sequence>
<name>A0ABS7EYU2_9PROT</name>
<dbReference type="EMBL" id="JAHZUY010000004">
    <property type="protein sequence ID" value="MBW8268526.1"/>
    <property type="molecule type" value="Genomic_DNA"/>
</dbReference>
<dbReference type="PANTHER" id="PTHR23534:SF1">
    <property type="entry name" value="MAJOR FACILITATOR SUPERFAMILY PROTEIN"/>
    <property type="match status" value="1"/>
</dbReference>
<feature type="transmembrane region" description="Helical" evidence="4">
    <location>
        <begin position="371"/>
        <end position="392"/>
    </location>
</feature>
<feature type="transmembrane region" description="Helical" evidence="4">
    <location>
        <begin position="218"/>
        <end position="237"/>
    </location>
</feature>
<feature type="transmembrane region" description="Helical" evidence="4">
    <location>
        <begin position="107"/>
        <end position="127"/>
    </location>
</feature>
<dbReference type="InterPro" id="IPR036259">
    <property type="entry name" value="MFS_trans_sf"/>
</dbReference>
<dbReference type="Pfam" id="PF07690">
    <property type="entry name" value="MFS_1"/>
    <property type="match status" value="2"/>
</dbReference>
<keyword evidence="1 4" id="KW-0812">Transmembrane</keyword>
<evidence type="ECO:0000259" key="5">
    <source>
        <dbReference type="PROSITE" id="PS50850"/>
    </source>
</evidence>
<evidence type="ECO:0000256" key="1">
    <source>
        <dbReference type="ARBA" id="ARBA00022692"/>
    </source>
</evidence>
<feature type="transmembrane region" description="Helical" evidence="4">
    <location>
        <begin position="285"/>
        <end position="307"/>
    </location>
</feature>
<accession>A0ABS7EYU2</accession>
<feature type="transmembrane region" description="Helical" evidence="4">
    <location>
        <begin position="55"/>
        <end position="75"/>
    </location>
</feature>
<dbReference type="InterPro" id="IPR020846">
    <property type="entry name" value="MFS_dom"/>
</dbReference>
<feature type="transmembrane region" description="Helical" evidence="4">
    <location>
        <begin position="345"/>
        <end position="365"/>
    </location>
</feature>
<feature type="transmembrane region" description="Helical" evidence="4">
    <location>
        <begin position="313"/>
        <end position="333"/>
    </location>
</feature>
<comment type="caution">
    <text evidence="6">The sequence shown here is derived from an EMBL/GenBank/DDBJ whole genome shotgun (WGS) entry which is preliminary data.</text>
</comment>
<reference evidence="6 7" key="1">
    <citation type="submission" date="2021-08" db="EMBL/GenBank/DDBJ databases">
        <title>Caldovatus sediminis gen. nov., sp. nov., a moderately thermophilic bacterium isolated from a hot spring.</title>
        <authorList>
            <person name="Hu C.-J."/>
            <person name="Li W.-J."/>
            <person name="Xian W.-D."/>
        </authorList>
    </citation>
    <scope>NUCLEOTIDE SEQUENCE [LARGE SCALE GENOMIC DNA]</scope>
    <source>
        <strain evidence="6 7">SYSU G05006</strain>
    </source>
</reference>
<organism evidence="6 7">
    <name type="scientific">Caldovatus aquaticus</name>
    <dbReference type="NCBI Taxonomy" id="2865671"/>
    <lineage>
        <taxon>Bacteria</taxon>
        <taxon>Pseudomonadati</taxon>
        <taxon>Pseudomonadota</taxon>
        <taxon>Alphaproteobacteria</taxon>
        <taxon>Acetobacterales</taxon>
        <taxon>Roseomonadaceae</taxon>
        <taxon>Caldovatus</taxon>
    </lineage>
</organism>